<dbReference type="InterPro" id="IPR009057">
    <property type="entry name" value="Homeodomain-like_sf"/>
</dbReference>
<keyword evidence="1 2" id="KW-0238">DNA-binding</keyword>
<dbReference type="GO" id="GO:0000976">
    <property type="term" value="F:transcription cis-regulatory region binding"/>
    <property type="evidence" value="ECO:0007669"/>
    <property type="project" value="TreeGrafter"/>
</dbReference>
<dbReference type="InterPro" id="IPR001647">
    <property type="entry name" value="HTH_TetR"/>
</dbReference>
<keyword evidence="5" id="KW-1185">Reference proteome</keyword>
<dbReference type="Proteomes" id="UP000545493">
    <property type="component" value="Unassembled WGS sequence"/>
</dbReference>
<evidence type="ECO:0000313" key="5">
    <source>
        <dbReference type="Proteomes" id="UP000545493"/>
    </source>
</evidence>
<accession>A0A7X5UQQ7</accession>
<gene>
    <name evidence="4" type="ORF">FHU38_002811</name>
</gene>
<dbReference type="Gene3D" id="1.10.357.10">
    <property type="entry name" value="Tetracycline Repressor, domain 2"/>
    <property type="match status" value="1"/>
</dbReference>
<dbReference type="EMBL" id="JAAOYM010000001">
    <property type="protein sequence ID" value="NIJ12467.1"/>
    <property type="molecule type" value="Genomic_DNA"/>
</dbReference>
<dbReference type="Pfam" id="PF00440">
    <property type="entry name" value="TetR_N"/>
    <property type="match status" value="1"/>
</dbReference>
<evidence type="ECO:0000259" key="3">
    <source>
        <dbReference type="PROSITE" id="PS50977"/>
    </source>
</evidence>
<dbReference type="PROSITE" id="PS50977">
    <property type="entry name" value="HTH_TETR_2"/>
    <property type="match status" value="1"/>
</dbReference>
<dbReference type="RefSeq" id="WP_167171269.1">
    <property type="nucleotide sequence ID" value="NZ_JAAOYM010000001.1"/>
</dbReference>
<organism evidence="4 5">
    <name type="scientific">Saccharomonospora amisosensis</name>
    <dbReference type="NCBI Taxonomy" id="1128677"/>
    <lineage>
        <taxon>Bacteria</taxon>
        <taxon>Bacillati</taxon>
        <taxon>Actinomycetota</taxon>
        <taxon>Actinomycetes</taxon>
        <taxon>Pseudonocardiales</taxon>
        <taxon>Pseudonocardiaceae</taxon>
        <taxon>Saccharomonospora</taxon>
    </lineage>
</organism>
<comment type="caution">
    <text evidence="4">The sequence shown here is derived from an EMBL/GenBank/DDBJ whole genome shotgun (WGS) entry which is preliminary data.</text>
</comment>
<reference evidence="4 5" key="1">
    <citation type="submission" date="2020-03" db="EMBL/GenBank/DDBJ databases">
        <title>Sequencing the genomes of 1000 actinobacteria strains.</title>
        <authorList>
            <person name="Klenk H.-P."/>
        </authorList>
    </citation>
    <scope>NUCLEOTIDE SEQUENCE [LARGE SCALE GENOMIC DNA]</scope>
    <source>
        <strain evidence="4 5">DSM 45685</strain>
    </source>
</reference>
<dbReference type="PANTHER" id="PTHR30055">
    <property type="entry name" value="HTH-TYPE TRANSCRIPTIONAL REGULATOR RUTR"/>
    <property type="match status" value="1"/>
</dbReference>
<evidence type="ECO:0000256" key="1">
    <source>
        <dbReference type="ARBA" id="ARBA00023125"/>
    </source>
</evidence>
<protein>
    <submittedName>
        <fullName evidence="4">AcrR family transcriptional regulator</fullName>
    </submittedName>
</protein>
<dbReference type="SUPFAM" id="SSF46689">
    <property type="entry name" value="Homeodomain-like"/>
    <property type="match status" value="1"/>
</dbReference>
<dbReference type="PANTHER" id="PTHR30055:SF226">
    <property type="entry name" value="HTH-TYPE TRANSCRIPTIONAL REGULATOR PKSA"/>
    <property type="match status" value="1"/>
</dbReference>
<dbReference type="AlphaFoldDB" id="A0A7X5UQQ7"/>
<evidence type="ECO:0000256" key="2">
    <source>
        <dbReference type="PROSITE-ProRule" id="PRU00335"/>
    </source>
</evidence>
<name>A0A7X5UQQ7_9PSEU</name>
<sequence length="208" mass="22637">MSSPIRPYRGVSAENRKAQRRARLLEAGLDLLGTVGYEQTTMTAVCARAKLTERYFYESFRGREELLLAVVDQVAEQIRDTALRVLREHPGDPGAKARAALTSFVDLLTEDPRKGRAALVESLASRALRKRRHELLQTFAGLVATQARALFGPAALPPPRDEVNALLFVGGLAELLVAWLSGEIEAGPADIVDAAAHQFVTGLHTGLE</sequence>
<proteinExistence type="predicted"/>
<feature type="domain" description="HTH tetR-type" evidence="3">
    <location>
        <begin position="18"/>
        <end position="78"/>
    </location>
</feature>
<dbReference type="InterPro" id="IPR050109">
    <property type="entry name" value="HTH-type_TetR-like_transc_reg"/>
</dbReference>
<dbReference type="GO" id="GO:0003700">
    <property type="term" value="F:DNA-binding transcription factor activity"/>
    <property type="evidence" value="ECO:0007669"/>
    <property type="project" value="TreeGrafter"/>
</dbReference>
<evidence type="ECO:0000313" key="4">
    <source>
        <dbReference type="EMBL" id="NIJ12467.1"/>
    </source>
</evidence>
<feature type="DNA-binding region" description="H-T-H motif" evidence="2">
    <location>
        <begin position="41"/>
        <end position="60"/>
    </location>
</feature>